<organism evidence="3 4">
    <name type="scientific">Allochromatium warmingii</name>
    <name type="common">Chromatium warmingii</name>
    <dbReference type="NCBI Taxonomy" id="61595"/>
    <lineage>
        <taxon>Bacteria</taxon>
        <taxon>Pseudomonadati</taxon>
        <taxon>Pseudomonadota</taxon>
        <taxon>Gammaproteobacteria</taxon>
        <taxon>Chromatiales</taxon>
        <taxon>Chromatiaceae</taxon>
        <taxon>Allochromatium</taxon>
    </lineage>
</organism>
<feature type="signal peptide" evidence="1">
    <location>
        <begin position="1"/>
        <end position="24"/>
    </location>
</feature>
<proteinExistence type="predicted"/>
<gene>
    <name evidence="3" type="ORF">SAMN05421644_12052</name>
</gene>
<dbReference type="InterPro" id="IPR053728">
    <property type="entry name" value="Alginate_Permeability_Chnl"/>
</dbReference>
<dbReference type="EMBL" id="FNOW01000020">
    <property type="protein sequence ID" value="SDX93780.1"/>
    <property type="molecule type" value="Genomic_DNA"/>
</dbReference>
<feature type="chain" id="PRO_5011604221" evidence="1">
    <location>
        <begin position="25"/>
        <end position="457"/>
    </location>
</feature>
<dbReference type="OrthoDB" id="9766302at2"/>
<dbReference type="RefSeq" id="WP_091333659.1">
    <property type="nucleotide sequence ID" value="NZ_FNOW01000020.1"/>
</dbReference>
<evidence type="ECO:0000259" key="2">
    <source>
        <dbReference type="Pfam" id="PF13372"/>
    </source>
</evidence>
<dbReference type="STRING" id="61595.SAMN05421644_12052"/>
<dbReference type="Proteomes" id="UP000198672">
    <property type="component" value="Unassembled WGS sequence"/>
</dbReference>
<accession>A0A1H3FS74</accession>
<evidence type="ECO:0000313" key="4">
    <source>
        <dbReference type="Proteomes" id="UP000198672"/>
    </source>
</evidence>
<protein>
    <submittedName>
        <fullName evidence="3">Alginate export</fullName>
    </submittedName>
</protein>
<feature type="domain" description="Alginate export" evidence="2">
    <location>
        <begin position="33"/>
        <end position="444"/>
    </location>
</feature>
<dbReference type="InterPro" id="IPR025388">
    <property type="entry name" value="Alginate_export_dom"/>
</dbReference>
<evidence type="ECO:0000256" key="1">
    <source>
        <dbReference type="SAM" id="SignalP"/>
    </source>
</evidence>
<name>A0A1H3FS74_ALLWA</name>
<sequence>MNTQQLGLLAAGLGAMLTGAGVVAESDTTPFTWGADVRLRQTWVDNVGHTADSATADRTFQRYRARLWGTYAFNDHLHASARLLWEGRHYDEPTRTDMPTLETWYSGGVLLDQLMIQLDQLGGLPLQIKLGRQDIRLGNGWLVFDGTPLDGARSIYFDAIRATYTLESHGTTLDFIYIDQNADTDRFPQPLDNDIEDQIEQHETGFILYGRNSTLLPDTTLDAYALYKHNRVSDTPNTLRRNNGMIFPSPSDRGDIYAAGVRAEAKLTPNWALRAESVYEWGTRNDRDLRAFGLNSRLTYSFKDALKNQVHVDLEYLSGDDPDSAEDEAFDPLWGRWTQWNELLIYHWNLDARGGEATNLQRLNLGWIAQVHPTTQLLLDYHALWADELSTRVTAQQPNLSGDNDFRGHLITAWLKSTFSPHVSGHLGAEYFMPGHYYADTRQDDSFFVRAEVVLTW</sequence>
<dbReference type="SUPFAM" id="SSF56935">
    <property type="entry name" value="Porins"/>
    <property type="match status" value="1"/>
</dbReference>
<dbReference type="Pfam" id="PF13372">
    <property type="entry name" value="Alginate_exp"/>
    <property type="match status" value="1"/>
</dbReference>
<dbReference type="AlphaFoldDB" id="A0A1H3FS74"/>
<keyword evidence="1" id="KW-0732">Signal</keyword>
<evidence type="ECO:0000313" key="3">
    <source>
        <dbReference type="EMBL" id="SDX93780.1"/>
    </source>
</evidence>
<keyword evidence="4" id="KW-1185">Reference proteome</keyword>
<dbReference type="Gene3D" id="2.40.160.100">
    <property type="match status" value="1"/>
</dbReference>
<reference evidence="4" key="1">
    <citation type="submission" date="2016-10" db="EMBL/GenBank/DDBJ databases">
        <authorList>
            <person name="Varghese N."/>
            <person name="Submissions S."/>
        </authorList>
    </citation>
    <scope>NUCLEOTIDE SEQUENCE [LARGE SCALE GENOMIC DNA]</scope>
    <source>
        <strain evidence="4">DSM 173</strain>
    </source>
</reference>